<keyword evidence="1" id="KW-1133">Transmembrane helix</keyword>
<evidence type="ECO:0000256" key="1">
    <source>
        <dbReference type="SAM" id="Phobius"/>
    </source>
</evidence>
<protein>
    <submittedName>
        <fullName evidence="2">Uncharacterized protein</fullName>
    </submittedName>
</protein>
<dbReference type="STRING" id="52131.GA0061100_11636"/>
<dbReference type="RefSeq" id="WP_075856635.1">
    <property type="nucleotide sequence ID" value="NZ_FMAC01000016.1"/>
</dbReference>
<dbReference type="Proteomes" id="UP000186228">
    <property type="component" value="Unassembled WGS sequence"/>
</dbReference>
<feature type="transmembrane region" description="Helical" evidence="1">
    <location>
        <begin position="17"/>
        <end position="35"/>
    </location>
</feature>
<feature type="transmembrane region" description="Helical" evidence="1">
    <location>
        <begin position="47"/>
        <end position="66"/>
    </location>
</feature>
<keyword evidence="1" id="KW-0472">Membrane</keyword>
<dbReference type="AlphaFoldDB" id="A0A1C3WD92"/>
<organism evidence="2 3">
    <name type="scientific">Rhizobium hainanense</name>
    <dbReference type="NCBI Taxonomy" id="52131"/>
    <lineage>
        <taxon>Bacteria</taxon>
        <taxon>Pseudomonadati</taxon>
        <taxon>Pseudomonadota</taxon>
        <taxon>Alphaproteobacteria</taxon>
        <taxon>Hyphomicrobiales</taxon>
        <taxon>Rhizobiaceae</taxon>
        <taxon>Rhizobium/Agrobacterium group</taxon>
        <taxon>Rhizobium</taxon>
    </lineage>
</organism>
<name>A0A1C3WD92_9HYPH</name>
<reference evidence="3" key="1">
    <citation type="submission" date="2016-08" db="EMBL/GenBank/DDBJ databases">
        <authorList>
            <person name="Varghese N."/>
            <person name="Submissions Spin"/>
        </authorList>
    </citation>
    <scope>NUCLEOTIDE SEQUENCE [LARGE SCALE GENOMIC DNA]</scope>
    <source>
        <strain evidence="3">CCBAU 57015</strain>
    </source>
</reference>
<evidence type="ECO:0000313" key="3">
    <source>
        <dbReference type="Proteomes" id="UP000186228"/>
    </source>
</evidence>
<dbReference type="OrthoDB" id="9945244at2"/>
<keyword evidence="1" id="KW-0812">Transmembrane</keyword>
<proteinExistence type="predicted"/>
<dbReference type="EMBL" id="FMAC01000016">
    <property type="protein sequence ID" value="SCB38122.1"/>
    <property type="molecule type" value="Genomic_DNA"/>
</dbReference>
<accession>A0A1C3WD92</accession>
<sequence>METLKLLLERADAVNKYWNLYIAASLGVIGVSQAIKGDGSFSALRILLALGFVIFAISNLLAIRSINAQRVQISMLVEDPYKNIANLGRPPSEFVFLCFHAGIDVTVVLSILLLHG</sequence>
<feature type="transmembrane region" description="Helical" evidence="1">
    <location>
        <begin position="94"/>
        <end position="114"/>
    </location>
</feature>
<keyword evidence="3" id="KW-1185">Reference proteome</keyword>
<evidence type="ECO:0000313" key="2">
    <source>
        <dbReference type="EMBL" id="SCB38122.1"/>
    </source>
</evidence>
<gene>
    <name evidence="2" type="ORF">GA0061100_11636</name>
</gene>